<evidence type="ECO:0008006" key="6">
    <source>
        <dbReference type="Google" id="ProtNLM"/>
    </source>
</evidence>
<dbReference type="InterPro" id="IPR008040">
    <property type="entry name" value="Hydant_A_N"/>
</dbReference>
<dbReference type="EMBL" id="CP015243">
    <property type="protein sequence ID" value="ANF58187.1"/>
    <property type="molecule type" value="Genomic_DNA"/>
</dbReference>
<evidence type="ECO:0000259" key="3">
    <source>
        <dbReference type="Pfam" id="PF19278"/>
    </source>
</evidence>
<accession>A0A172YG61</accession>
<dbReference type="PANTHER" id="PTHR11365">
    <property type="entry name" value="5-OXOPROLINASE RELATED"/>
    <property type="match status" value="1"/>
</dbReference>
<dbReference type="Pfam" id="PF05378">
    <property type="entry name" value="Hydant_A_N"/>
    <property type="match status" value="1"/>
</dbReference>
<dbReference type="Proteomes" id="UP000077875">
    <property type="component" value="Chromosome"/>
</dbReference>
<evidence type="ECO:0000259" key="2">
    <source>
        <dbReference type="Pfam" id="PF05378"/>
    </source>
</evidence>
<dbReference type="RefSeq" id="WP_082890440.1">
    <property type="nucleotide sequence ID" value="NZ_CP015243.1"/>
</dbReference>
<evidence type="ECO:0000259" key="1">
    <source>
        <dbReference type="Pfam" id="PF01968"/>
    </source>
</evidence>
<dbReference type="InterPro" id="IPR049517">
    <property type="entry name" value="ACX-like_C"/>
</dbReference>
<feature type="domain" description="Hydantoinase/oxoprolinase N-terminal" evidence="2">
    <location>
        <begin position="3"/>
        <end position="180"/>
    </location>
</feature>
<evidence type="ECO:0000313" key="5">
    <source>
        <dbReference type="Proteomes" id="UP000077875"/>
    </source>
</evidence>
<keyword evidence="5" id="KW-1185">Reference proteome</keyword>
<dbReference type="InterPro" id="IPR002821">
    <property type="entry name" value="Hydantoinase_A"/>
</dbReference>
<dbReference type="Pfam" id="PF19278">
    <property type="entry name" value="Hydant_A_C"/>
    <property type="match status" value="1"/>
</dbReference>
<dbReference type="GO" id="GO:0005829">
    <property type="term" value="C:cytosol"/>
    <property type="evidence" value="ECO:0007669"/>
    <property type="project" value="TreeGrafter"/>
</dbReference>
<protein>
    <recommendedName>
        <fullName evidence="6">Methylhydantoinase</fullName>
    </recommendedName>
</protein>
<dbReference type="InterPro" id="IPR045079">
    <property type="entry name" value="Oxoprolinase-like"/>
</dbReference>
<dbReference type="AlphaFoldDB" id="A0A172YG61"/>
<dbReference type="Pfam" id="PF01968">
    <property type="entry name" value="Hydantoinase_A"/>
    <property type="match status" value="1"/>
</dbReference>
<dbReference type="KEGG" id="haa:A5892_12510"/>
<name>A0A172YG61_9GAMM</name>
<dbReference type="STRING" id="376489.A5892_12510"/>
<feature type="domain" description="Hydantoinase A/oxoprolinase" evidence="1">
    <location>
        <begin position="202"/>
        <end position="495"/>
    </location>
</feature>
<proteinExistence type="predicted"/>
<reference evidence="4 5" key="1">
    <citation type="submission" date="2016-04" db="EMBL/GenBank/DDBJ databases">
        <title>Complete Genome Sequence of Halotalea alkalilenta IHB B 13600.</title>
        <authorList>
            <person name="Swarnkar M.K."/>
            <person name="Sharma A."/>
            <person name="Kaushal K."/>
            <person name="Soni R."/>
            <person name="Rana S."/>
            <person name="Singh A.K."/>
            <person name="Gulati A."/>
        </authorList>
    </citation>
    <scope>NUCLEOTIDE SEQUENCE [LARGE SCALE GENOMIC DNA]</scope>
    <source>
        <strain evidence="4 5">IHB B 13600</strain>
    </source>
</reference>
<organism evidence="4 5">
    <name type="scientific">Halotalea alkalilenta</name>
    <dbReference type="NCBI Taxonomy" id="376489"/>
    <lineage>
        <taxon>Bacteria</taxon>
        <taxon>Pseudomonadati</taxon>
        <taxon>Pseudomonadota</taxon>
        <taxon>Gammaproteobacteria</taxon>
        <taxon>Oceanospirillales</taxon>
        <taxon>Halomonadaceae</taxon>
        <taxon>Halotalea</taxon>
    </lineage>
</organism>
<dbReference type="GO" id="GO:0017168">
    <property type="term" value="F:5-oxoprolinase (ATP-hydrolyzing) activity"/>
    <property type="evidence" value="ECO:0007669"/>
    <property type="project" value="TreeGrafter"/>
</dbReference>
<feature type="domain" description="Acetophenone carboxylase-like C-terminal" evidence="3">
    <location>
        <begin position="511"/>
        <end position="681"/>
    </location>
</feature>
<sequence>MYRVTFDIGGTFTDFVLEHADTGERRFAKVLSTHHQPSKAVLRGIKTLLDDAGIEAGQVEAVLHATTVATNAIIERKGSRTALLTTRGFRDVLLLGRQKRYETFDLHLDKPKPLIARRDIHEVSERVLFDGSVEQPLDIAELDASLEALQAAGYLSVAVCLLHAYVNPVHEQAIASRIAERGMKMSVTLSSVISPRIREYERTSTTVADAYIKPIVRRYVDELGAKLRDAGIAAPLTIIQSNGGLITPQLAIDKPINIVESGPAAGVLMCAAIGKQENADHVLSFDMGGTTAKLGAIERGEPAILSTFEVDQLRYKPGSGLALNISAIELLEIGAGGGSIANLDMGMLKIGPESAGSNPGPICYGNGGELPTVTDANLTLGYLDPGFFNGGAMALQDQGAAEGIRRHIAEPLGVGVEQAAWGIHTLANANMERATRIVSVERGRDPRQYTMVAFGGAGPLHAVRLAMAVGIARVIVPVGAGVGSAIGLLVAEPRLDYSMSKPLMLADGVQQTVAALLENLRAQAVDDIRKLARGDLEHRYFVNARYLGQGSELRVAVAISADGAPDLAATRHNFAATYRRTYGYDEGDALVEATDWHLTVTRDGSTAARAPAQLRTELSTELRAESAVHSRRAYFPESGGYIDTPVFRRSALRTGQRVEGPAIIEEAESTTVLPPGSTAALSDAGNLVIDILGGAGHGA</sequence>
<evidence type="ECO:0000313" key="4">
    <source>
        <dbReference type="EMBL" id="ANF58187.1"/>
    </source>
</evidence>
<dbReference type="GO" id="GO:0006749">
    <property type="term" value="P:glutathione metabolic process"/>
    <property type="evidence" value="ECO:0007669"/>
    <property type="project" value="TreeGrafter"/>
</dbReference>
<dbReference type="PANTHER" id="PTHR11365:SF23">
    <property type="entry name" value="HYPOTHETICAL 5-OXOPROLINASE (EUROFUNG)-RELATED"/>
    <property type="match status" value="1"/>
</dbReference>
<gene>
    <name evidence="4" type="ORF">A5892_12510</name>
</gene>